<dbReference type="PANTHER" id="PTHR43377">
    <property type="entry name" value="BILIVERDIN REDUCTASE A"/>
    <property type="match status" value="1"/>
</dbReference>
<dbReference type="PANTHER" id="PTHR43377:SF1">
    <property type="entry name" value="BILIVERDIN REDUCTASE A"/>
    <property type="match status" value="1"/>
</dbReference>
<dbReference type="EMBL" id="WSEM01000016">
    <property type="protein sequence ID" value="MVQ36488.1"/>
    <property type="molecule type" value="Genomic_DNA"/>
</dbReference>
<dbReference type="InterPro" id="IPR051450">
    <property type="entry name" value="Gfo/Idh/MocA_Oxidoreductases"/>
</dbReference>
<reference evidence="3 4" key="1">
    <citation type="submission" date="2019-12" db="EMBL/GenBank/DDBJ databases">
        <authorList>
            <person name="Huq M.A."/>
        </authorList>
    </citation>
    <scope>NUCLEOTIDE SEQUENCE [LARGE SCALE GENOMIC DNA]</scope>
    <source>
        <strain evidence="3 4">MAH-34</strain>
    </source>
</reference>
<dbReference type="Pfam" id="PF01408">
    <property type="entry name" value="GFO_IDH_MocA"/>
    <property type="match status" value="1"/>
</dbReference>
<dbReference type="SUPFAM" id="SSF55347">
    <property type="entry name" value="Glyceraldehyde-3-phosphate dehydrogenase-like, C-terminal domain"/>
    <property type="match status" value="1"/>
</dbReference>
<organism evidence="3 4">
    <name type="scientific">Paenibacillus anseongense</name>
    <dbReference type="NCBI Taxonomy" id="2682845"/>
    <lineage>
        <taxon>Bacteria</taxon>
        <taxon>Bacillati</taxon>
        <taxon>Bacillota</taxon>
        <taxon>Bacilli</taxon>
        <taxon>Bacillales</taxon>
        <taxon>Paenibacillaceae</taxon>
        <taxon>Paenibacillus</taxon>
    </lineage>
</organism>
<evidence type="ECO:0000313" key="3">
    <source>
        <dbReference type="EMBL" id="MVQ36488.1"/>
    </source>
</evidence>
<sequence>MRGPCMMDSLVKIAIIGCGSLMYHFVYDCLKRIPFNLIAASHEDEGELTRFTNRYRVPKAYTNYREMLQQEQLDAVICFTDDEYAHFQIAEECLQANVHVFMERPACFSIQQAERLLELQRRTGKYVVSRFNKRFTTAYMMAKEIIQREEFGRVTMFLSKFQGSESASNELFLFNHVSHHLDLARFLLGEIKSLHVDQINLDAHRVGYNISFVAESGAIGVIQSGSLQKIEYPMERVEITGVGTNIIVDNIRHLAYNRPAPKRVGFQFAKLADGGDTLMWNLNHGNLSNYSYYGFEQQLYEFIDSIQRQMAPEPNMEDTIHTVKLLVQIQFLSQTK</sequence>
<keyword evidence="4" id="KW-1185">Reference proteome</keyword>
<dbReference type="SUPFAM" id="SSF51735">
    <property type="entry name" value="NAD(P)-binding Rossmann-fold domains"/>
    <property type="match status" value="1"/>
</dbReference>
<evidence type="ECO:0000259" key="2">
    <source>
        <dbReference type="Pfam" id="PF22725"/>
    </source>
</evidence>
<feature type="domain" description="GFO/IDH/MocA-like oxidoreductase" evidence="2">
    <location>
        <begin position="140"/>
        <end position="241"/>
    </location>
</feature>
<evidence type="ECO:0000259" key="1">
    <source>
        <dbReference type="Pfam" id="PF01408"/>
    </source>
</evidence>
<gene>
    <name evidence="3" type="ORF">GON05_17915</name>
</gene>
<comment type="caution">
    <text evidence="3">The sequence shown here is derived from an EMBL/GenBank/DDBJ whole genome shotgun (WGS) entry which is preliminary data.</text>
</comment>
<proteinExistence type="predicted"/>
<dbReference type="Gene3D" id="3.40.50.720">
    <property type="entry name" value="NAD(P)-binding Rossmann-like Domain"/>
    <property type="match status" value="1"/>
</dbReference>
<protein>
    <recommendedName>
        <fullName evidence="5">Gfo/Idh/MocA family oxidoreductase</fullName>
    </recommendedName>
</protein>
<dbReference type="InterPro" id="IPR055170">
    <property type="entry name" value="GFO_IDH_MocA-like_dom"/>
</dbReference>
<dbReference type="Gene3D" id="3.30.360.10">
    <property type="entry name" value="Dihydrodipicolinate Reductase, domain 2"/>
    <property type="match status" value="1"/>
</dbReference>
<evidence type="ECO:0000313" key="4">
    <source>
        <dbReference type="Proteomes" id="UP000467637"/>
    </source>
</evidence>
<accession>A0ABW9UB44</accession>
<dbReference type="Proteomes" id="UP000467637">
    <property type="component" value="Unassembled WGS sequence"/>
</dbReference>
<dbReference type="InterPro" id="IPR000683">
    <property type="entry name" value="Gfo/Idh/MocA-like_OxRdtase_N"/>
</dbReference>
<evidence type="ECO:0008006" key="5">
    <source>
        <dbReference type="Google" id="ProtNLM"/>
    </source>
</evidence>
<dbReference type="InterPro" id="IPR036291">
    <property type="entry name" value="NAD(P)-bd_dom_sf"/>
</dbReference>
<dbReference type="Pfam" id="PF22725">
    <property type="entry name" value="GFO_IDH_MocA_C3"/>
    <property type="match status" value="1"/>
</dbReference>
<name>A0ABW9UB44_9BACL</name>
<feature type="domain" description="Gfo/Idh/MocA-like oxidoreductase N-terminal" evidence="1">
    <location>
        <begin position="11"/>
        <end position="128"/>
    </location>
</feature>